<evidence type="ECO:0000313" key="1">
    <source>
        <dbReference type="EMBL" id="AGA26390.1"/>
    </source>
</evidence>
<accession>L0DC16</accession>
<dbReference type="HOGENOM" id="CLU_1712054_0_0_0"/>
<keyword evidence="2" id="KW-1185">Reference proteome</keyword>
<dbReference type="RefSeq" id="WP_015245557.1">
    <property type="nucleotide sequence ID" value="NC_019892.1"/>
</dbReference>
<dbReference type="EMBL" id="CP003364">
    <property type="protein sequence ID" value="AGA26390.1"/>
    <property type="molecule type" value="Genomic_DNA"/>
</dbReference>
<reference evidence="1 2" key="1">
    <citation type="submission" date="2012-02" db="EMBL/GenBank/DDBJ databases">
        <title>Complete sequence of chromosome of Singulisphaera acidiphila DSM 18658.</title>
        <authorList>
            <consortium name="US DOE Joint Genome Institute (JGI-PGF)"/>
            <person name="Lucas S."/>
            <person name="Copeland A."/>
            <person name="Lapidus A."/>
            <person name="Glavina del Rio T."/>
            <person name="Dalin E."/>
            <person name="Tice H."/>
            <person name="Bruce D."/>
            <person name="Goodwin L."/>
            <person name="Pitluck S."/>
            <person name="Peters L."/>
            <person name="Ovchinnikova G."/>
            <person name="Chertkov O."/>
            <person name="Kyrpides N."/>
            <person name="Mavromatis K."/>
            <person name="Ivanova N."/>
            <person name="Brettin T."/>
            <person name="Detter J.C."/>
            <person name="Han C."/>
            <person name="Larimer F."/>
            <person name="Land M."/>
            <person name="Hauser L."/>
            <person name="Markowitz V."/>
            <person name="Cheng J.-F."/>
            <person name="Hugenholtz P."/>
            <person name="Woyke T."/>
            <person name="Wu D."/>
            <person name="Tindall B."/>
            <person name="Pomrenke H."/>
            <person name="Brambilla E."/>
            <person name="Klenk H.-P."/>
            <person name="Eisen J.A."/>
        </authorList>
    </citation>
    <scope>NUCLEOTIDE SEQUENCE [LARGE SCALE GENOMIC DNA]</scope>
    <source>
        <strain evidence="2">ATCC BAA-1392 / DSM 18658 / VKM B-2454 / MOB10</strain>
    </source>
</reference>
<sequence>MADTGPYLKLFEAVCPPRTYRNRVSLISSVYPLCGAIKAGSEARTIAVLVERWRDRIRHLECHGWDQTAETRGSARSDDEMANSRKWRMLNCPPSSIKVQPAPTPCHVRFACPHCWGRNAQWHLLSPILQQGAPLARFLRHELLFFGSTSHEP</sequence>
<dbReference type="AlphaFoldDB" id="L0DC16"/>
<proteinExistence type="predicted"/>
<dbReference type="KEGG" id="saci:Sinac_2046"/>
<organism evidence="1 2">
    <name type="scientific">Singulisphaera acidiphila (strain ATCC BAA-1392 / DSM 18658 / VKM B-2454 / MOB10)</name>
    <dbReference type="NCBI Taxonomy" id="886293"/>
    <lineage>
        <taxon>Bacteria</taxon>
        <taxon>Pseudomonadati</taxon>
        <taxon>Planctomycetota</taxon>
        <taxon>Planctomycetia</taxon>
        <taxon>Isosphaerales</taxon>
        <taxon>Isosphaeraceae</taxon>
        <taxon>Singulisphaera</taxon>
    </lineage>
</organism>
<protein>
    <submittedName>
        <fullName evidence="1">Uncharacterized protein</fullName>
    </submittedName>
</protein>
<evidence type="ECO:0000313" key="2">
    <source>
        <dbReference type="Proteomes" id="UP000010798"/>
    </source>
</evidence>
<gene>
    <name evidence="1" type="ordered locus">Sinac_2046</name>
</gene>
<name>L0DC16_SINAD</name>
<dbReference type="Proteomes" id="UP000010798">
    <property type="component" value="Chromosome"/>
</dbReference>